<evidence type="ECO:0000313" key="2">
    <source>
        <dbReference type="EMBL" id="SVD23316.1"/>
    </source>
</evidence>
<name>A0A382TMM3_9ZZZZ</name>
<reference evidence="2" key="1">
    <citation type="submission" date="2018-05" db="EMBL/GenBank/DDBJ databases">
        <authorList>
            <person name="Lanie J.A."/>
            <person name="Ng W.-L."/>
            <person name="Kazmierczak K.M."/>
            <person name="Andrzejewski T.M."/>
            <person name="Davidsen T.M."/>
            <person name="Wayne K.J."/>
            <person name="Tettelin H."/>
            <person name="Glass J.I."/>
            <person name="Rusch D."/>
            <person name="Podicherti R."/>
            <person name="Tsui H.-C.T."/>
            <person name="Winkler M.E."/>
        </authorList>
    </citation>
    <scope>NUCLEOTIDE SEQUENCE</scope>
</reference>
<dbReference type="InterPro" id="IPR011059">
    <property type="entry name" value="Metal-dep_hydrolase_composite"/>
</dbReference>
<evidence type="ECO:0000259" key="1">
    <source>
        <dbReference type="Pfam" id="PF01979"/>
    </source>
</evidence>
<feature type="non-terminal residue" evidence="2">
    <location>
        <position position="300"/>
    </location>
</feature>
<dbReference type="InterPro" id="IPR051781">
    <property type="entry name" value="Metallo-dep_Hydrolase"/>
</dbReference>
<gene>
    <name evidence="2" type="ORF">METZ01_LOCUS376170</name>
</gene>
<dbReference type="InterPro" id="IPR006680">
    <property type="entry name" value="Amidohydro-rel"/>
</dbReference>
<accession>A0A382TMM3</accession>
<organism evidence="2">
    <name type="scientific">marine metagenome</name>
    <dbReference type="NCBI Taxonomy" id="408172"/>
    <lineage>
        <taxon>unclassified sequences</taxon>
        <taxon>metagenomes</taxon>
        <taxon>ecological metagenomes</taxon>
    </lineage>
</organism>
<sequence length="300" mass="32792">DIVLASLTTQPAEAIGMQKSLGKIAPGYDANLAIVDGEYFDPKSRVVSVWIEGQEHYIAPRSVPTFLGTWSLKYSGSAYELKIEDPLKKQTSAKQKSIPTYIQNDFYKGSISINNKSVEIYNLDIFESSISFTIDGSTLGLKGTLSFSGELSNDQIVGTVKSYLDNSLSFQADRKKIDKKNERTIEKFSDLSIFYPEGAYGLLKDPPKPNAILINDATLWTCGPKGTLAEWDILFVDGKIEQVAPDITVPQGSAVVIEGAGKHVTPGLIDCHSHSAASSINEGTQYITSEVRMRDVIDPD</sequence>
<feature type="domain" description="Amidohydrolase-related" evidence="1">
    <location>
        <begin position="3"/>
        <end position="54"/>
    </location>
</feature>
<dbReference type="EMBL" id="UINC01137772">
    <property type="protein sequence ID" value="SVD23316.1"/>
    <property type="molecule type" value="Genomic_DNA"/>
</dbReference>
<proteinExistence type="predicted"/>
<feature type="non-terminal residue" evidence="2">
    <location>
        <position position="1"/>
    </location>
</feature>
<dbReference type="AlphaFoldDB" id="A0A382TMM3"/>
<dbReference type="PANTHER" id="PTHR43135:SF3">
    <property type="entry name" value="ALPHA-D-RIBOSE 1-METHYLPHOSPHONATE 5-TRIPHOSPHATE DIPHOSPHATASE"/>
    <property type="match status" value="1"/>
</dbReference>
<dbReference type="SUPFAM" id="SSF51338">
    <property type="entry name" value="Composite domain of metallo-dependent hydrolases"/>
    <property type="match status" value="2"/>
</dbReference>
<dbReference type="Gene3D" id="2.30.40.10">
    <property type="entry name" value="Urease, subunit C, domain 1"/>
    <property type="match status" value="2"/>
</dbReference>
<dbReference type="Pfam" id="PF01979">
    <property type="entry name" value="Amidohydro_1"/>
    <property type="match status" value="1"/>
</dbReference>
<dbReference type="PANTHER" id="PTHR43135">
    <property type="entry name" value="ALPHA-D-RIBOSE 1-METHYLPHOSPHONATE 5-TRIPHOSPHATE DIPHOSPHATASE"/>
    <property type="match status" value="1"/>
</dbReference>
<dbReference type="GO" id="GO:0016810">
    <property type="term" value="F:hydrolase activity, acting on carbon-nitrogen (but not peptide) bonds"/>
    <property type="evidence" value="ECO:0007669"/>
    <property type="project" value="InterPro"/>
</dbReference>
<protein>
    <recommendedName>
        <fullName evidence="1">Amidohydrolase-related domain-containing protein</fullName>
    </recommendedName>
</protein>